<gene>
    <name evidence="1" type="ORF">MNOR_LOCUS30785</name>
</gene>
<reference evidence="1 2" key="1">
    <citation type="submission" date="2024-05" db="EMBL/GenBank/DDBJ databases">
        <authorList>
            <person name="Wallberg A."/>
        </authorList>
    </citation>
    <scope>NUCLEOTIDE SEQUENCE [LARGE SCALE GENOMIC DNA]</scope>
</reference>
<accession>A0AAV2RY25</accession>
<sequence length="116" mass="12809">MVAGKPSMPIGGMLLTSCFIAVHLIGSVSGLSIVRLAVPSLVRANSSAVVLDCDYNVMQWEKNGLVLKWYKDGVHLVYQWIPPMTPQALGVLKDRVDLLYQASAEPWSKHRAVYIK</sequence>
<proteinExistence type="predicted"/>
<name>A0AAV2RY25_MEGNR</name>
<comment type="caution">
    <text evidence="1">The sequence shown here is derived from an EMBL/GenBank/DDBJ whole genome shotgun (WGS) entry which is preliminary data.</text>
</comment>
<dbReference type="AlphaFoldDB" id="A0AAV2RY25"/>
<feature type="non-terminal residue" evidence="1">
    <location>
        <position position="116"/>
    </location>
</feature>
<dbReference type="Proteomes" id="UP001497623">
    <property type="component" value="Unassembled WGS sequence"/>
</dbReference>
<keyword evidence="2" id="KW-1185">Reference proteome</keyword>
<dbReference type="PANTHER" id="PTHR21261">
    <property type="entry name" value="BEAT PROTEIN"/>
    <property type="match status" value="1"/>
</dbReference>
<evidence type="ECO:0000313" key="1">
    <source>
        <dbReference type="EMBL" id="CAL4151438.1"/>
    </source>
</evidence>
<dbReference type="PROSITE" id="PS51257">
    <property type="entry name" value="PROKAR_LIPOPROTEIN"/>
    <property type="match status" value="1"/>
</dbReference>
<protein>
    <submittedName>
        <fullName evidence="1">Uncharacterized protein</fullName>
    </submittedName>
</protein>
<evidence type="ECO:0000313" key="2">
    <source>
        <dbReference type="Proteomes" id="UP001497623"/>
    </source>
</evidence>
<dbReference type="EMBL" id="CAXKWB010038337">
    <property type="protein sequence ID" value="CAL4151438.1"/>
    <property type="molecule type" value="Genomic_DNA"/>
</dbReference>
<organism evidence="1 2">
    <name type="scientific">Meganyctiphanes norvegica</name>
    <name type="common">Northern krill</name>
    <name type="synonym">Thysanopoda norvegica</name>
    <dbReference type="NCBI Taxonomy" id="48144"/>
    <lineage>
        <taxon>Eukaryota</taxon>
        <taxon>Metazoa</taxon>
        <taxon>Ecdysozoa</taxon>
        <taxon>Arthropoda</taxon>
        <taxon>Crustacea</taxon>
        <taxon>Multicrustacea</taxon>
        <taxon>Malacostraca</taxon>
        <taxon>Eumalacostraca</taxon>
        <taxon>Eucarida</taxon>
        <taxon>Euphausiacea</taxon>
        <taxon>Euphausiidae</taxon>
        <taxon>Meganyctiphanes</taxon>
    </lineage>
</organism>